<keyword evidence="2" id="KW-1185">Reference proteome</keyword>
<dbReference type="OrthoDB" id="5430496at2759"/>
<dbReference type="GeneID" id="28819423"/>
<dbReference type="Pfam" id="PF26639">
    <property type="entry name" value="Het-6_barrel"/>
    <property type="match status" value="1"/>
</dbReference>
<dbReference type="InParanoid" id="A0A194WY52"/>
<sequence length="98" mass="10720">MVAWNDALERCAMGRRLCVTSKGFIGMVTPRTEISDEIALIFGAATPFVIRHPNGRCDGSKECKLPFLFVGECYVHGIMDGEAFSHIVPSNGSRLAFV</sequence>
<proteinExistence type="predicted"/>
<accession>A0A194WY52</accession>
<evidence type="ECO:0000313" key="2">
    <source>
        <dbReference type="Proteomes" id="UP000070700"/>
    </source>
</evidence>
<reference evidence="1 2" key="1">
    <citation type="submission" date="2015-10" db="EMBL/GenBank/DDBJ databases">
        <title>Full genome of DAOMC 229536 Phialocephala scopiformis, a fungal endophyte of spruce producing the potent anti-insectan compound rugulosin.</title>
        <authorList>
            <consortium name="DOE Joint Genome Institute"/>
            <person name="Walker A.K."/>
            <person name="Frasz S.L."/>
            <person name="Seifert K.A."/>
            <person name="Miller J.D."/>
            <person name="Mondo S.J."/>
            <person name="Labutti K."/>
            <person name="Lipzen A."/>
            <person name="Dockter R."/>
            <person name="Kennedy M."/>
            <person name="Grigoriev I.V."/>
            <person name="Spatafora J.W."/>
        </authorList>
    </citation>
    <scope>NUCLEOTIDE SEQUENCE [LARGE SCALE GENOMIC DNA]</scope>
    <source>
        <strain evidence="1 2">CBS 120377</strain>
    </source>
</reference>
<protein>
    <submittedName>
        <fullName evidence="1">Uncharacterized protein</fullName>
    </submittedName>
</protein>
<gene>
    <name evidence="1" type="ORF">LY89DRAFT_592380</name>
</gene>
<dbReference type="EMBL" id="KQ947423">
    <property type="protein sequence ID" value="KUJ12903.1"/>
    <property type="molecule type" value="Genomic_DNA"/>
</dbReference>
<dbReference type="KEGG" id="psco:LY89DRAFT_592380"/>
<name>A0A194WY52_MOLSC</name>
<evidence type="ECO:0000313" key="1">
    <source>
        <dbReference type="EMBL" id="KUJ12903.1"/>
    </source>
</evidence>
<dbReference type="AlphaFoldDB" id="A0A194WY52"/>
<dbReference type="RefSeq" id="XP_018067258.1">
    <property type="nucleotide sequence ID" value="XM_018209697.1"/>
</dbReference>
<dbReference type="Proteomes" id="UP000070700">
    <property type="component" value="Unassembled WGS sequence"/>
</dbReference>
<organism evidence="1 2">
    <name type="scientific">Mollisia scopiformis</name>
    <name type="common">Conifer needle endophyte fungus</name>
    <name type="synonym">Phialocephala scopiformis</name>
    <dbReference type="NCBI Taxonomy" id="149040"/>
    <lineage>
        <taxon>Eukaryota</taxon>
        <taxon>Fungi</taxon>
        <taxon>Dikarya</taxon>
        <taxon>Ascomycota</taxon>
        <taxon>Pezizomycotina</taxon>
        <taxon>Leotiomycetes</taxon>
        <taxon>Helotiales</taxon>
        <taxon>Mollisiaceae</taxon>
        <taxon>Mollisia</taxon>
    </lineage>
</organism>